<dbReference type="Proteomes" id="UP001589709">
    <property type="component" value="Unassembled WGS sequence"/>
</dbReference>
<comment type="caution">
    <text evidence="2">The sequence shown here is derived from an EMBL/GenBank/DDBJ whole genome shotgun (WGS) entry which is preliminary data.</text>
</comment>
<reference evidence="2 3" key="1">
    <citation type="submission" date="2024-09" db="EMBL/GenBank/DDBJ databases">
        <authorList>
            <person name="Sun Q."/>
            <person name="Mori K."/>
        </authorList>
    </citation>
    <scope>NUCLEOTIDE SEQUENCE [LARGE SCALE GENOMIC DNA]</scope>
    <source>
        <strain evidence="2 3">JCM 6917</strain>
    </source>
</reference>
<feature type="compositionally biased region" description="Low complexity" evidence="1">
    <location>
        <begin position="167"/>
        <end position="181"/>
    </location>
</feature>
<evidence type="ECO:0000313" key="3">
    <source>
        <dbReference type="Proteomes" id="UP001589709"/>
    </source>
</evidence>
<keyword evidence="3" id="KW-1185">Reference proteome</keyword>
<dbReference type="EMBL" id="JBHMCY010000030">
    <property type="protein sequence ID" value="MFB9464438.1"/>
    <property type="molecule type" value="Genomic_DNA"/>
</dbReference>
<dbReference type="InterPro" id="IPR046215">
    <property type="entry name" value="DUF6248"/>
</dbReference>
<dbReference type="RefSeq" id="WP_381346979.1">
    <property type="nucleotide sequence ID" value="NZ_JBHMCY010000030.1"/>
</dbReference>
<sequence length="210" mass="23725">MNETSRAHFPVIRRPQRTLTPEEHETVRRTALLNFQGGMIMGIIDPVPNPSPMSEEEGARVRERVWPAFMTEIDRKYPFGFWRWSMCERGTCWNCLAKRCDLCVHRQEGGPHVDDNTDWVYGARGQGVAKVILRTDDAPCVWWCRCPCAKDGPAPDGPAQRRRRAKQAAAAKPEAAPAQEDGAARPDRAAAPRQGRRVPQSVDEAQYTLF</sequence>
<evidence type="ECO:0000256" key="1">
    <source>
        <dbReference type="SAM" id="MobiDB-lite"/>
    </source>
</evidence>
<feature type="region of interest" description="Disordered" evidence="1">
    <location>
        <begin position="153"/>
        <end position="210"/>
    </location>
</feature>
<name>A0ABV5N2F9_9ACTN</name>
<evidence type="ECO:0000313" key="2">
    <source>
        <dbReference type="EMBL" id="MFB9464438.1"/>
    </source>
</evidence>
<organism evidence="2 3">
    <name type="scientific">Streptomyces cinereospinus</name>
    <dbReference type="NCBI Taxonomy" id="285561"/>
    <lineage>
        <taxon>Bacteria</taxon>
        <taxon>Bacillati</taxon>
        <taxon>Actinomycetota</taxon>
        <taxon>Actinomycetes</taxon>
        <taxon>Kitasatosporales</taxon>
        <taxon>Streptomycetaceae</taxon>
        <taxon>Streptomyces</taxon>
    </lineage>
</organism>
<proteinExistence type="predicted"/>
<gene>
    <name evidence="2" type="ORF">ACFF45_17400</name>
</gene>
<dbReference type="Pfam" id="PF19761">
    <property type="entry name" value="DUF6248"/>
    <property type="match status" value="1"/>
</dbReference>
<accession>A0ABV5N2F9</accession>
<protein>
    <submittedName>
        <fullName evidence="2">DUF6248 family natural product biosynthesis protein</fullName>
    </submittedName>
</protein>